<evidence type="ECO:0000259" key="1">
    <source>
        <dbReference type="Pfam" id="PF01370"/>
    </source>
</evidence>
<dbReference type="OrthoDB" id="276721at2759"/>
<dbReference type="SUPFAM" id="SSF51735">
    <property type="entry name" value="NAD(P)-binding Rossmann-fold domains"/>
    <property type="match status" value="1"/>
</dbReference>
<feature type="domain" description="NAD-dependent epimerase/dehydratase" evidence="1">
    <location>
        <begin position="5"/>
        <end position="79"/>
    </location>
</feature>
<name>G8ZXY4_TORDE</name>
<proteinExistence type="predicted"/>
<dbReference type="InterPro" id="IPR036291">
    <property type="entry name" value="NAD(P)-bd_dom_sf"/>
</dbReference>
<evidence type="ECO:0000313" key="3">
    <source>
        <dbReference type="Proteomes" id="UP000005627"/>
    </source>
</evidence>
<dbReference type="GO" id="GO:0044877">
    <property type="term" value="F:protein-containing complex binding"/>
    <property type="evidence" value="ECO:0007669"/>
    <property type="project" value="TreeGrafter"/>
</dbReference>
<organism evidence="2 3">
    <name type="scientific">Torulaspora delbrueckii</name>
    <name type="common">Yeast</name>
    <name type="synonym">Candida colliculosa</name>
    <dbReference type="NCBI Taxonomy" id="4950"/>
    <lineage>
        <taxon>Eukaryota</taxon>
        <taxon>Fungi</taxon>
        <taxon>Dikarya</taxon>
        <taxon>Ascomycota</taxon>
        <taxon>Saccharomycotina</taxon>
        <taxon>Saccharomycetes</taxon>
        <taxon>Saccharomycetales</taxon>
        <taxon>Saccharomycetaceae</taxon>
        <taxon>Torulaspora</taxon>
    </lineage>
</organism>
<dbReference type="Gene3D" id="3.40.50.720">
    <property type="entry name" value="NAD(P)-binding Rossmann-like Domain"/>
    <property type="match status" value="1"/>
</dbReference>
<dbReference type="GO" id="GO:0006744">
    <property type="term" value="P:ubiquinone biosynthetic process"/>
    <property type="evidence" value="ECO:0007669"/>
    <property type="project" value="EnsemblFungi"/>
</dbReference>
<dbReference type="PANTHER" id="PTHR12126:SF16">
    <property type="entry name" value="MIOREX COMPLEX COMPONENT 2"/>
    <property type="match status" value="1"/>
</dbReference>
<dbReference type="InParanoid" id="G8ZXY4"/>
<dbReference type="AlphaFoldDB" id="G8ZXY4"/>
<reference evidence="2 3" key="1">
    <citation type="journal article" date="2011" name="Proc. Natl. Acad. Sci. U.S.A.">
        <title>Evolutionary erosion of yeast sex chromosomes by mating-type switching accidents.</title>
        <authorList>
            <person name="Gordon J.L."/>
            <person name="Armisen D."/>
            <person name="Proux-Wera E."/>
            <person name="Oheigeartaigh S.S."/>
            <person name="Byrne K.P."/>
            <person name="Wolfe K.H."/>
        </authorList>
    </citation>
    <scope>NUCLEOTIDE SEQUENCE [LARGE SCALE GENOMIC DNA]</scope>
    <source>
        <strain evidence="3">ATCC 10662 / CBS 1146 / NBRC 0425 / NCYC 2629 / NRRL Y-866</strain>
    </source>
</reference>
<dbReference type="InterPro" id="IPR051207">
    <property type="entry name" value="ComplexI_NDUFA9_subunit"/>
</dbReference>
<dbReference type="HOGENOM" id="CLU_055314_1_0_1"/>
<dbReference type="Proteomes" id="UP000005627">
    <property type="component" value="Chromosome 7"/>
</dbReference>
<dbReference type="RefSeq" id="XP_003682962.1">
    <property type="nucleotide sequence ID" value="XM_003682914.1"/>
</dbReference>
<dbReference type="Pfam" id="PF01370">
    <property type="entry name" value="Epimerase"/>
    <property type="match status" value="1"/>
</dbReference>
<dbReference type="KEGG" id="tdl:TDEL_0G03840"/>
<sequence length="275" mass="31188">MIPKIVVFGGNGFLGKRICQEAINNGFKVLSVSRSGKAPPLQSPNDRQWIAEVEWKSGDVFNPDSYKKYLHGASNVVHSMGILLEDESYKMRIKSPLSGSFDLKSLIPSFGSNPLDKKNPNFTYQRMNKESALLLAQTFSQIIDPSETKVRDMPTFTYISADKGFPIIPKGYIHSKREAEAGLMRYEDVFRPILVRPGFMFDEYKTTRDARSYVHHALEFLNCSNRLLLGNKLRFVNEMVRPTVSTQQVSRSIIKKIKDPSFKGVLPLESIIDMT</sequence>
<evidence type="ECO:0000313" key="2">
    <source>
        <dbReference type="EMBL" id="CCE93751.1"/>
    </source>
</evidence>
<dbReference type="PANTHER" id="PTHR12126">
    <property type="entry name" value="NADH-UBIQUINONE OXIDOREDUCTASE 39 KDA SUBUNIT-RELATED"/>
    <property type="match status" value="1"/>
</dbReference>
<dbReference type="FunCoup" id="G8ZXY4">
    <property type="interactions" value="121"/>
</dbReference>
<dbReference type="InterPro" id="IPR001509">
    <property type="entry name" value="Epimerase_deHydtase"/>
</dbReference>
<gene>
    <name evidence="2" type="primary">TDEL0G03840</name>
    <name evidence="2" type="ORF">TDEL_0G03840</name>
</gene>
<protein>
    <recommendedName>
        <fullName evidence="1">NAD-dependent epimerase/dehydratase domain-containing protein</fullName>
    </recommendedName>
</protein>
<accession>G8ZXY4</accession>
<dbReference type="STRING" id="1076872.G8ZXY4"/>
<dbReference type="EMBL" id="HE616748">
    <property type="protein sequence ID" value="CCE93751.1"/>
    <property type="molecule type" value="Genomic_DNA"/>
</dbReference>
<dbReference type="GO" id="GO:0005739">
    <property type="term" value="C:mitochondrion"/>
    <property type="evidence" value="ECO:0007669"/>
    <property type="project" value="EnsemblFungi"/>
</dbReference>
<keyword evidence="3" id="KW-1185">Reference proteome</keyword>
<dbReference type="eggNOG" id="KOG4288">
    <property type="taxonomic scope" value="Eukaryota"/>
</dbReference>
<dbReference type="GeneID" id="11505125"/>